<feature type="transmembrane region" description="Helical" evidence="1">
    <location>
        <begin position="45"/>
        <end position="66"/>
    </location>
</feature>
<dbReference type="EMBL" id="AP024169">
    <property type="protein sequence ID" value="BCN30088.1"/>
    <property type="molecule type" value="Genomic_DNA"/>
</dbReference>
<dbReference type="Proteomes" id="UP000595897">
    <property type="component" value="Chromosome"/>
</dbReference>
<dbReference type="Pfam" id="PF06161">
    <property type="entry name" value="DUF975"/>
    <property type="match status" value="1"/>
</dbReference>
<accession>A0A7R7EJT6</accession>
<keyword evidence="3" id="KW-1185">Reference proteome</keyword>
<evidence type="ECO:0000313" key="2">
    <source>
        <dbReference type="EMBL" id="BCN30088.1"/>
    </source>
</evidence>
<sequence length="210" mass="24793">MNIKDLRYQAWQKLKENYVEAFFVTLIYLIINSIGGYIVENGPFIISLALFIIYIPLTIGVYIFYLRFTKGNKVTIDMMFDGYRKRFVKAIGLGFMLRLYIFLWSFLLIIPGIIKALSYSMSYYIFDEKEDLSINEVISLSREMMKGYELELFLLNLSFLGWVLLCILTCGLATFWVHPYIHVAKSNFYLKVKKEYYDKELISAEGYYQD</sequence>
<reference evidence="2 3" key="1">
    <citation type="submission" date="2020-11" db="EMBL/GenBank/DDBJ databases">
        <title>Draft genome sequencing of a Lachnospiraceae strain isolated from anoxic soil subjected to BSD treatment.</title>
        <authorList>
            <person name="Uek A."/>
            <person name="Tonouchi A."/>
        </authorList>
    </citation>
    <scope>NUCLEOTIDE SEQUENCE [LARGE SCALE GENOMIC DNA]</scope>
    <source>
        <strain evidence="2 3">TB5</strain>
    </source>
</reference>
<dbReference type="AlphaFoldDB" id="A0A7R7EJT6"/>
<evidence type="ECO:0000313" key="3">
    <source>
        <dbReference type="Proteomes" id="UP000595897"/>
    </source>
</evidence>
<dbReference type="PANTHER" id="PTHR40076">
    <property type="entry name" value="MEMBRANE PROTEIN-RELATED"/>
    <property type="match status" value="1"/>
</dbReference>
<feature type="transmembrane region" description="Helical" evidence="1">
    <location>
        <begin position="153"/>
        <end position="177"/>
    </location>
</feature>
<dbReference type="KEGG" id="ahb:bsdtb5_13830"/>
<feature type="transmembrane region" description="Helical" evidence="1">
    <location>
        <begin position="21"/>
        <end position="39"/>
    </location>
</feature>
<keyword evidence="1" id="KW-0472">Membrane</keyword>
<organism evidence="2 3">
    <name type="scientific">Anaeromicropila herbilytica</name>
    <dbReference type="NCBI Taxonomy" id="2785025"/>
    <lineage>
        <taxon>Bacteria</taxon>
        <taxon>Bacillati</taxon>
        <taxon>Bacillota</taxon>
        <taxon>Clostridia</taxon>
        <taxon>Lachnospirales</taxon>
        <taxon>Lachnospiraceae</taxon>
        <taxon>Anaeromicropila</taxon>
    </lineage>
</organism>
<keyword evidence="1" id="KW-1133">Transmembrane helix</keyword>
<gene>
    <name evidence="2" type="ORF">bsdtb5_13830</name>
</gene>
<proteinExistence type="predicted"/>
<feature type="transmembrane region" description="Helical" evidence="1">
    <location>
        <begin position="87"/>
        <end position="114"/>
    </location>
</feature>
<dbReference type="InterPro" id="IPR010380">
    <property type="entry name" value="DUF975"/>
</dbReference>
<name>A0A7R7EJT6_9FIRM</name>
<dbReference type="RefSeq" id="WP_271715335.1">
    <property type="nucleotide sequence ID" value="NZ_AP024169.1"/>
</dbReference>
<keyword evidence="1" id="KW-0812">Transmembrane</keyword>
<evidence type="ECO:0000256" key="1">
    <source>
        <dbReference type="SAM" id="Phobius"/>
    </source>
</evidence>
<protein>
    <submittedName>
        <fullName evidence="2">Membrane protein</fullName>
    </submittedName>
</protein>
<dbReference type="PANTHER" id="PTHR40076:SF1">
    <property type="entry name" value="MEMBRANE PROTEIN"/>
    <property type="match status" value="1"/>
</dbReference>